<sequence>MRQFSPIRIKIIFFYGIYLNKETKKVVSLMYTFTNGYFPSQKGYFPLGLIVTLNTHLNTILTVTFHSFCRFLSLEKVEILHIFNELFTKFKNVFTVFVIKLIICTHSWHGIGANYL</sequence>
<keyword evidence="2" id="KW-1185">Reference proteome</keyword>
<protein>
    <submittedName>
        <fullName evidence="1">Uncharacterized protein</fullName>
    </submittedName>
</protein>
<dbReference type="EMBL" id="MAYT01000009">
    <property type="protein sequence ID" value="OCA90320.1"/>
    <property type="molecule type" value="Genomic_DNA"/>
</dbReference>
<organism evidence="1 2">
    <name type="scientific">Pseudobacillus wudalianchiensis</name>
    <dbReference type="NCBI Taxonomy" id="1743143"/>
    <lineage>
        <taxon>Bacteria</taxon>
        <taxon>Bacillati</taxon>
        <taxon>Bacillota</taxon>
        <taxon>Bacilli</taxon>
        <taxon>Bacillales</taxon>
        <taxon>Bacillaceae</taxon>
        <taxon>Pseudobacillus</taxon>
    </lineage>
</organism>
<reference evidence="2" key="1">
    <citation type="submission" date="2016-05" db="EMBL/GenBank/DDBJ databases">
        <authorList>
            <person name="Liu B."/>
            <person name="Wang J."/>
            <person name="Zhu Y."/>
            <person name="Liu G."/>
            <person name="Chen Q."/>
            <person name="Chen Z."/>
            <person name="Lan J."/>
            <person name="Che J."/>
            <person name="Ge C."/>
            <person name="Shi H."/>
            <person name="Pan Z."/>
            <person name="Liu X."/>
        </authorList>
    </citation>
    <scope>NUCLEOTIDE SEQUENCE [LARGE SCALE GENOMIC DNA]</scope>
    <source>
        <strain evidence="2">FJAT-27215</strain>
    </source>
</reference>
<evidence type="ECO:0000313" key="1">
    <source>
        <dbReference type="EMBL" id="OCA90320.1"/>
    </source>
</evidence>
<dbReference type="AlphaFoldDB" id="A0A1B9B2K5"/>
<proteinExistence type="predicted"/>
<comment type="caution">
    <text evidence="1">The sequence shown here is derived from an EMBL/GenBank/DDBJ whole genome shotgun (WGS) entry which is preliminary data.</text>
</comment>
<name>A0A1B9B2K5_9BACI</name>
<gene>
    <name evidence="1" type="ORF">A8F95_21255</name>
</gene>
<accession>A0A1B9B2K5</accession>
<evidence type="ECO:0000313" key="2">
    <source>
        <dbReference type="Proteomes" id="UP000092578"/>
    </source>
</evidence>
<dbReference type="Proteomes" id="UP000092578">
    <property type="component" value="Unassembled WGS sequence"/>
</dbReference>